<dbReference type="EMBL" id="UZAN01046877">
    <property type="protein sequence ID" value="VDP84719.1"/>
    <property type="molecule type" value="Genomic_DNA"/>
</dbReference>
<evidence type="ECO:0000313" key="3">
    <source>
        <dbReference type="WBParaSite" id="ECPE_0000910001-mRNA-1"/>
    </source>
</evidence>
<gene>
    <name evidence="1" type="ORF">ECPE_LOCUS9072</name>
</gene>
<dbReference type="AlphaFoldDB" id="A0A183AQ37"/>
<proteinExistence type="predicted"/>
<reference evidence="1 2" key="2">
    <citation type="submission" date="2018-11" db="EMBL/GenBank/DDBJ databases">
        <authorList>
            <consortium name="Pathogen Informatics"/>
        </authorList>
    </citation>
    <scope>NUCLEOTIDE SEQUENCE [LARGE SCALE GENOMIC DNA]</scope>
    <source>
        <strain evidence="1 2">Egypt</strain>
    </source>
</reference>
<dbReference type="Proteomes" id="UP000272942">
    <property type="component" value="Unassembled WGS sequence"/>
</dbReference>
<name>A0A183AQ37_9TREM</name>
<organism evidence="3">
    <name type="scientific">Echinostoma caproni</name>
    <dbReference type="NCBI Taxonomy" id="27848"/>
    <lineage>
        <taxon>Eukaryota</taxon>
        <taxon>Metazoa</taxon>
        <taxon>Spiralia</taxon>
        <taxon>Lophotrochozoa</taxon>
        <taxon>Platyhelminthes</taxon>
        <taxon>Trematoda</taxon>
        <taxon>Digenea</taxon>
        <taxon>Plagiorchiida</taxon>
        <taxon>Echinostomata</taxon>
        <taxon>Echinostomatoidea</taxon>
        <taxon>Echinostomatidae</taxon>
        <taxon>Echinostoma</taxon>
    </lineage>
</organism>
<reference evidence="3" key="1">
    <citation type="submission" date="2016-06" db="UniProtKB">
        <authorList>
            <consortium name="WormBaseParasite"/>
        </authorList>
    </citation>
    <scope>IDENTIFICATION</scope>
</reference>
<accession>A0A183AQ37</accession>
<evidence type="ECO:0000313" key="1">
    <source>
        <dbReference type="EMBL" id="VDP84719.1"/>
    </source>
</evidence>
<keyword evidence="2" id="KW-1185">Reference proteome</keyword>
<sequence>MNEIRRHQTDTAQHLSFLDHHRDTIVALTSDGGSGPQYTQQAHIRILDTFVKPIWSMIEQAKALWNVLQDYETWLTHEGRDHMVRTTWLTPITRVSIMTSKVLWLYRSLRRIALS</sequence>
<protein>
    <submittedName>
        <fullName evidence="3">DHC_N1 domain-containing protein</fullName>
    </submittedName>
</protein>
<dbReference type="OrthoDB" id="10562257at2759"/>
<evidence type="ECO:0000313" key="2">
    <source>
        <dbReference type="Proteomes" id="UP000272942"/>
    </source>
</evidence>
<dbReference type="WBParaSite" id="ECPE_0000910001-mRNA-1">
    <property type="protein sequence ID" value="ECPE_0000910001-mRNA-1"/>
    <property type="gene ID" value="ECPE_0000910001"/>
</dbReference>